<evidence type="ECO:0000313" key="3">
    <source>
        <dbReference type="Proteomes" id="UP000708298"/>
    </source>
</evidence>
<dbReference type="SUPFAM" id="SSF56112">
    <property type="entry name" value="Protein kinase-like (PK-like)"/>
    <property type="match status" value="1"/>
</dbReference>
<dbReference type="AlphaFoldDB" id="A0A964E040"/>
<reference evidence="2" key="2">
    <citation type="submission" date="2021-01" db="EMBL/GenBank/DDBJ databases">
        <authorList>
            <person name="Mieszkin S."/>
            <person name="Pouder E."/>
            <person name="Alain K."/>
        </authorList>
    </citation>
    <scope>NUCLEOTIDE SEQUENCE</scope>
    <source>
        <strain evidence="2">HW T2.11</strain>
    </source>
</reference>
<dbReference type="EMBL" id="JAESVB010000009">
    <property type="protein sequence ID" value="MCB8876946.1"/>
    <property type="molecule type" value="Genomic_DNA"/>
</dbReference>
<evidence type="ECO:0000259" key="1">
    <source>
        <dbReference type="Pfam" id="PF01636"/>
    </source>
</evidence>
<feature type="domain" description="Aminoglycoside phosphotransferase" evidence="1">
    <location>
        <begin position="111"/>
        <end position="234"/>
    </location>
</feature>
<protein>
    <submittedName>
        <fullName evidence="2">Phosphotransferase</fullName>
    </submittedName>
</protein>
<evidence type="ECO:0000313" key="2">
    <source>
        <dbReference type="EMBL" id="MCB8876946.1"/>
    </source>
</evidence>
<organism evidence="2 3">
    <name type="scientific">Acidisoma silvae</name>
    <dbReference type="NCBI Taxonomy" id="2802396"/>
    <lineage>
        <taxon>Bacteria</taxon>
        <taxon>Pseudomonadati</taxon>
        <taxon>Pseudomonadota</taxon>
        <taxon>Alphaproteobacteria</taxon>
        <taxon>Acetobacterales</taxon>
        <taxon>Acidocellaceae</taxon>
        <taxon>Acidisoma</taxon>
    </lineage>
</organism>
<sequence>MSIADAVAASPWAGAVLRPGVAAVASPMWQAVEWSNAIAVKGSEQVFFKCLEPDMSGAIDAVAAYDGAVAAAGQNVGPDVLFASPDRQAVGFQYLASPWRNAWLGDLQNADVLAAVIAAKKAFREAVPLTRAWDVFAEIRSWLARAAARGTALPGDMPELARTAGQIEQAIAASGFDRAPGHNDGQASNIMLGPGGAVMLVDFDCAGMSDPYYDLACILGEACLFEADWRAAIAMQDGSCTESALLRCRAYSVADDLLWGLRGLVLSKISPRRGLEFLKYGEWRLLRARSALRDTQLAQHLHRI</sequence>
<gene>
    <name evidence="2" type="ORF">ASILVAE211_17260</name>
</gene>
<name>A0A964E040_9PROT</name>
<comment type="caution">
    <text evidence="2">The sequence shown here is derived from an EMBL/GenBank/DDBJ whole genome shotgun (WGS) entry which is preliminary data.</text>
</comment>
<keyword evidence="3" id="KW-1185">Reference proteome</keyword>
<dbReference type="InterPro" id="IPR002575">
    <property type="entry name" value="Aminoglycoside_PTrfase"/>
</dbReference>
<proteinExistence type="predicted"/>
<dbReference type="RefSeq" id="WP_227322604.1">
    <property type="nucleotide sequence ID" value="NZ_JAESVB010000009.1"/>
</dbReference>
<dbReference type="InterPro" id="IPR011009">
    <property type="entry name" value="Kinase-like_dom_sf"/>
</dbReference>
<dbReference type="Gene3D" id="3.90.1200.10">
    <property type="match status" value="1"/>
</dbReference>
<dbReference type="Pfam" id="PF01636">
    <property type="entry name" value="APH"/>
    <property type="match status" value="1"/>
</dbReference>
<reference evidence="2" key="1">
    <citation type="journal article" date="2021" name="Microorganisms">
        <title>Acidisoma silvae sp. nov. and Acidisomacellulosilytica sp. nov., Two Acidophilic Bacteria Isolated from Decaying Wood, Hydrolyzing Cellulose and Producing Poly-3-hydroxybutyrate.</title>
        <authorList>
            <person name="Mieszkin S."/>
            <person name="Pouder E."/>
            <person name="Uroz S."/>
            <person name="Simon-Colin C."/>
            <person name="Alain K."/>
        </authorList>
    </citation>
    <scope>NUCLEOTIDE SEQUENCE</scope>
    <source>
        <strain evidence="2">HW T2.11</strain>
    </source>
</reference>
<accession>A0A964E040</accession>
<dbReference type="Proteomes" id="UP000708298">
    <property type="component" value="Unassembled WGS sequence"/>
</dbReference>